<gene>
    <name evidence="5" type="primary">hsaA</name>
    <name evidence="5" type="ORF">NCTC13160_04208</name>
</gene>
<evidence type="ECO:0000256" key="1">
    <source>
        <dbReference type="ARBA" id="ARBA00023002"/>
    </source>
</evidence>
<dbReference type="PANTHER" id="PTHR48083:SF19">
    <property type="entry name" value="FLAVIN-DEPENDENT MONOOXYGENASE, OXYGENASE SUBUNIT HSAA"/>
    <property type="match status" value="1"/>
</dbReference>
<dbReference type="SMR" id="A0A378YVX8"/>
<dbReference type="Gene3D" id="2.40.110.10">
    <property type="entry name" value="Butyryl-CoA Dehydrogenase, subunit A, domain 2"/>
    <property type="match status" value="1"/>
</dbReference>
<dbReference type="Pfam" id="PF08028">
    <property type="entry name" value="Acyl-CoA_dh_2"/>
    <property type="match status" value="1"/>
</dbReference>
<evidence type="ECO:0000313" key="5">
    <source>
        <dbReference type="EMBL" id="SUA81336.1"/>
    </source>
</evidence>
<accession>A0A378YVX8</accession>
<dbReference type="Proteomes" id="UP000254573">
    <property type="component" value="Unassembled WGS sequence"/>
</dbReference>
<dbReference type="PIRSF" id="PIRSF016578">
    <property type="entry name" value="HsaA"/>
    <property type="match status" value="1"/>
</dbReference>
<evidence type="ECO:0000313" key="6">
    <source>
        <dbReference type="Proteomes" id="UP000254573"/>
    </source>
</evidence>
<dbReference type="InterPro" id="IPR037069">
    <property type="entry name" value="AcylCoA_DH/ox_N_sf"/>
</dbReference>
<dbReference type="GO" id="GO:0050660">
    <property type="term" value="F:flavin adenine dinucleotide binding"/>
    <property type="evidence" value="ECO:0007669"/>
    <property type="project" value="InterPro"/>
</dbReference>
<organism evidence="5 6">
    <name type="scientific">Pandoraea pnomenusa</name>
    <dbReference type="NCBI Taxonomy" id="93220"/>
    <lineage>
        <taxon>Bacteria</taxon>
        <taxon>Pseudomonadati</taxon>
        <taxon>Pseudomonadota</taxon>
        <taxon>Betaproteobacteria</taxon>
        <taxon>Burkholderiales</taxon>
        <taxon>Burkholderiaceae</taxon>
        <taxon>Pandoraea</taxon>
    </lineage>
</organism>
<dbReference type="STRING" id="93220.A6P55_17915"/>
<dbReference type="GO" id="GO:0003995">
    <property type="term" value="F:acyl-CoA dehydrogenase activity"/>
    <property type="evidence" value="ECO:0007669"/>
    <property type="project" value="TreeGrafter"/>
</dbReference>
<keyword evidence="1 5" id="KW-0560">Oxidoreductase</keyword>
<dbReference type="GO" id="GO:0036383">
    <property type="term" value="F:3-hydroxy-9,10-secoandrosta-1,3,5(10)-triene-9,17-dione monooxygenase activity"/>
    <property type="evidence" value="ECO:0007669"/>
    <property type="project" value="UniProtKB-EC"/>
</dbReference>
<dbReference type="InterPro" id="IPR050741">
    <property type="entry name" value="Acyl-CoA_dehydrogenase"/>
</dbReference>
<dbReference type="InterPro" id="IPR036250">
    <property type="entry name" value="AcylCo_DH-like_C"/>
</dbReference>
<dbReference type="GO" id="GO:0005737">
    <property type="term" value="C:cytoplasm"/>
    <property type="evidence" value="ECO:0007669"/>
    <property type="project" value="TreeGrafter"/>
</dbReference>
<evidence type="ECO:0000256" key="2">
    <source>
        <dbReference type="ARBA" id="ARBA00049661"/>
    </source>
</evidence>
<dbReference type="AlphaFoldDB" id="A0A378YVX8"/>
<dbReference type="InterPro" id="IPR009100">
    <property type="entry name" value="AcylCoA_DH/oxidase_NM_dom_sf"/>
</dbReference>
<dbReference type="InterPro" id="IPR046373">
    <property type="entry name" value="Acyl-CoA_Oxase/DH_mid-dom_sf"/>
</dbReference>
<dbReference type="RefSeq" id="WP_038620365.1">
    <property type="nucleotide sequence ID" value="NZ_CP009553.3"/>
</dbReference>
<dbReference type="SUPFAM" id="SSF56645">
    <property type="entry name" value="Acyl-CoA dehydrogenase NM domain-like"/>
    <property type="match status" value="1"/>
</dbReference>
<feature type="domain" description="Acyl-CoA dehydrogenase/oxidase N-terminal" evidence="3">
    <location>
        <begin position="36"/>
        <end position="120"/>
    </location>
</feature>
<dbReference type="OrthoDB" id="7316074at2"/>
<feature type="domain" description="Acyl-CoA dehydrogenase C-terminal" evidence="4">
    <location>
        <begin position="257"/>
        <end position="393"/>
    </location>
</feature>
<evidence type="ECO:0000259" key="3">
    <source>
        <dbReference type="Pfam" id="PF02771"/>
    </source>
</evidence>
<reference evidence="5 6" key="1">
    <citation type="submission" date="2018-06" db="EMBL/GenBank/DDBJ databases">
        <authorList>
            <consortium name="Pathogen Informatics"/>
            <person name="Doyle S."/>
        </authorList>
    </citation>
    <scope>NUCLEOTIDE SEQUENCE [LARGE SCALE GENOMIC DNA]</scope>
    <source>
        <strain evidence="5 6">NCTC13160</strain>
    </source>
</reference>
<protein>
    <submittedName>
        <fullName evidence="5">Flavin-dependent monooxygenase, oxygenase subunit HsaA</fullName>
        <ecNumber evidence="5">1.14.14.12</ecNumber>
    </submittedName>
</protein>
<dbReference type="Gene3D" id="1.20.140.10">
    <property type="entry name" value="Butyryl-CoA Dehydrogenase, subunit A, domain 3"/>
    <property type="match status" value="1"/>
</dbReference>
<dbReference type="InterPro" id="IPR013107">
    <property type="entry name" value="Acyl-CoA_DH_C"/>
</dbReference>
<sequence length="413" mass="44141">MVEAQDIEVACVAGAVDASNAGTAAMRANLYALGGEIRARAAQVETERRVPMSSIEALRGIGYFDIVKPKAFGGSEQDFATLVDLNIDLAKWCASTAWVAGLLAAHQWLVGSFPEQAQRDVWGQTPDALVCGSYAPACHAEAVDGGYRLSGRWSFASGCDCAQWSLCAAILPPQGTREMPAPAFLLVPESDYVIDDTWHVVGLAGTGSKTLVLDNVFVPAHRVLFFSETTSGLTPGAKLYPHKRDYALPMLSMIPSCLASVSVGAALGALEDYLERTSRRVTRGAVAGGHNRMAEFATIQLRVAEASASADAARMILLSDLRERQNTVRSGESISVEERIHSRRGQAFAVSLAIRATEALNASTGGQGLDLSHPVQRAWRDANAVGRHISMNWDTVGTMYGQMALGLDPKGQY</sequence>
<keyword evidence="5" id="KW-0503">Monooxygenase</keyword>
<dbReference type="Pfam" id="PF02771">
    <property type="entry name" value="Acyl-CoA_dh_N"/>
    <property type="match status" value="1"/>
</dbReference>
<comment type="similarity">
    <text evidence="2">Belongs to the HpaH/HsaA monooxygenase family.</text>
</comment>
<dbReference type="GO" id="GO:0033539">
    <property type="term" value="P:fatty acid beta-oxidation using acyl-CoA dehydrogenase"/>
    <property type="evidence" value="ECO:0007669"/>
    <property type="project" value="TreeGrafter"/>
</dbReference>
<dbReference type="SUPFAM" id="SSF47203">
    <property type="entry name" value="Acyl-CoA dehydrogenase C-terminal domain-like"/>
    <property type="match status" value="1"/>
</dbReference>
<evidence type="ECO:0000259" key="4">
    <source>
        <dbReference type="Pfam" id="PF08028"/>
    </source>
</evidence>
<dbReference type="EC" id="1.14.14.12" evidence="5"/>
<proteinExistence type="inferred from homology"/>
<dbReference type="PANTHER" id="PTHR48083">
    <property type="entry name" value="MEDIUM-CHAIN SPECIFIC ACYL-COA DEHYDROGENASE, MITOCHONDRIAL-RELATED"/>
    <property type="match status" value="1"/>
</dbReference>
<dbReference type="Gene3D" id="1.10.540.10">
    <property type="entry name" value="Acyl-CoA dehydrogenase/oxidase, N-terminal domain"/>
    <property type="match status" value="1"/>
</dbReference>
<dbReference type="EMBL" id="UGSG01000001">
    <property type="protein sequence ID" value="SUA81336.1"/>
    <property type="molecule type" value="Genomic_DNA"/>
</dbReference>
<dbReference type="InterPro" id="IPR013786">
    <property type="entry name" value="AcylCoA_DH/ox_N"/>
</dbReference>
<name>A0A378YVX8_9BURK</name>